<gene>
    <name evidence="2" type="ORF">RRSL_00822</name>
</gene>
<feature type="transmembrane region" description="Helical" evidence="1">
    <location>
        <begin position="433"/>
        <end position="454"/>
    </location>
</feature>
<dbReference type="SUPFAM" id="SSF82714">
    <property type="entry name" value="Multidrug efflux transporter AcrB TolC docking domain, DN and DC subdomains"/>
    <property type="match status" value="1"/>
</dbReference>
<sequence>MMFNPIAAILKRRLLIVFLAVALLAAGVLSFRSLPLQAYPGVAPLSVQAITQWPGRSTTEVEQQITIPIENALAGVPDVQSFRSVSLFGLSVVTLKFKEGTDSFKARQNFSQYLAGANLPTGVQSSLSPDSDATGEIMRFRLVGDGVDLTTLKSYEDYDVTKELKHVQGVADVTSFGGQVKEYHIVPSPAKLQSYGITLAQLIAAIGNANNNTGGNLLPAGEQQFVVRGVGLLQTADDIRNVVVAANGGVPVHVRDIAEVEIGHVQRLGMVQYNDQPDVVEGIVLLKRDANATEVLAKVRDSIKEINGGILPKSVQIKPFYDRQALLDITMGTVEHTLVVGIALVLAVLFAFLGNLRAAAVVAAVIPLALCVSFISMEHFHVPANLISLGAIDFGVIVDAAVIVMENIMRHLEEGAEKLDDAIVKATSEVQRAMIFSTGIIIVAYSPLFFIGGVEGIIFKPMAFTMGFALLASIVLSLTFVTATTSFVLP</sequence>
<keyword evidence="1" id="KW-0812">Transmembrane</keyword>
<evidence type="ECO:0000256" key="1">
    <source>
        <dbReference type="SAM" id="Phobius"/>
    </source>
</evidence>
<dbReference type="Gene3D" id="3.30.70.1430">
    <property type="entry name" value="Multidrug efflux transporter AcrB pore domain"/>
    <property type="match status" value="1"/>
</dbReference>
<dbReference type="Pfam" id="PF00873">
    <property type="entry name" value="ACR_tran"/>
    <property type="match status" value="1"/>
</dbReference>
<dbReference type="GO" id="GO:0042910">
    <property type="term" value="F:xenobiotic transmembrane transporter activity"/>
    <property type="evidence" value="ECO:0007669"/>
    <property type="project" value="TreeGrafter"/>
</dbReference>
<dbReference type="Gene3D" id="1.20.1640.10">
    <property type="entry name" value="Multidrug efflux transporter AcrB transmembrane domain"/>
    <property type="match status" value="1"/>
</dbReference>
<dbReference type="SUPFAM" id="SSF82693">
    <property type="entry name" value="Multidrug efflux transporter AcrB pore domain, PN1, PN2, PC1 and PC2 subdomains"/>
    <property type="match status" value="2"/>
</dbReference>
<dbReference type="AlphaFoldDB" id="A0AB33VB96"/>
<dbReference type="GO" id="GO:0005886">
    <property type="term" value="C:plasma membrane"/>
    <property type="evidence" value="ECO:0007669"/>
    <property type="project" value="TreeGrafter"/>
</dbReference>
<feature type="transmembrane region" description="Helical" evidence="1">
    <location>
        <begin position="336"/>
        <end position="353"/>
    </location>
</feature>
<dbReference type="InterPro" id="IPR001036">
    <property type="entry name" value="Acrflvin-R"/>
</dbReference>
<accession>A0AB33VB96</accession>
<dbReference type="Gene3D" id="3.30.2090.10">
    <property type="entry name" value="Multidrug efflux transporter AcrB TolC docking domain, DN and DC subdomains"/>
    <property type="match status" value="1"/>
</dbReference>
<comment type="caution">
    <text evidence="2">The sequence shown here is derived from an EMBL/GenBank/DDBJ whole genome shotgun (WGS) entry which is preliminary data.</text>
</comment>
<reference evidence="2 3" key="1">
    <citation type="journal article" date="2006" name="Mol. Plant Microbe Interact.">
        <title>Identification of open reading frames unique to a select agent: Ralstonia solanacearum race 3 biovar 2.</title>
        <authorList>
            <person name="Gabriel D.W."/>
            <person name="Allen C."/>
            <person name="Schell M."/>
            <person name="Denny T.P."/>
            <person name="Greenberg J.T."/>
            <person name="Duan Y.P."/>
            <person name="Flores-Cruz Z."/>
            <person name="Huang Q."/>
            <person name="Clifford J.M."/>
            <person name="Presting G."/>
            <person name="Gonzalez E.T."/>
            <person name="Reddy J."/>
            <person name="Elphinstone J."/>
            <person name="Swanson J."/>
            <person name="Yao J."/>
            <person name="Mulholland V."/>
            <person name="Liu L."/>
            <person name="Farmerie W."/>
            <person name="Patnaikuni M."/>
            <person name="Balogh B."/>
            <person name="Norman D."/>
            <person name="Alvarez A."/>
            <person name="Castillo J.A."/>
            <person name="Jones J."/>
            <person name="Saddler G."/>
            <person name="Walunas T."/>
            <person name="Zhukov A."/>
            <person name="Mikhailova N."/>
        </authorList>
    </citation>
    <scope>NUCLEOTIDE SEQUENCE [LARGE SCALE GENOMIC DNA]</scope>
    <source>
        <strain evidence="2 3">UW551</strain>
    </source>
</reference>
<feature type="transmembrane region" description="Helical" evidence="1">
    <location>
        <begin position="360"/>
        <end position="380"/>
    </location>
</feature>
<feature type="transmembrane region" description="Helical" evidence="1">
    <location>
        <begin position="386"/>
        <end position="405"/>
    </location>
</feature>
<evidence type="ECO:0000313" key="3">
    <source>
        <dbReference type="Proteomes" id="UP000005933"/>
    </source>
</evidence>
<evidence type="ECO:0000313" key="2">
    <source>
        <dbReference type="EMBL" id="EAP71336.1"/>
    </source>
</evidence>
<dbReference type="PRINTS" id="PR00702">
    <property type="entry name" value="ACRIFLAVINRP"/>
</dbReference>
<proteinExistence type="predicted"/>
<dbReference type="Gene3D" id="3.30.70.1320">
    <property type="entry name" value="Multidrug efflux transporter AcrB pore domain like"/>
    <property type="match status" value="1"/>
</dbReference>
<keyword evidence="1" id="KW-0472">Membrane</keyword>
<feature type="transmembrane region" description="Helical" evidence="1">
    <location>
        <begin position="466"/>
        <end position="489"/>
    </location>
</feature>
<dbReference type="PANTHER" id="PTHR32063">
    <property type="match status" value="1"/>
</dbReference>
<dbReference type="Proteomes" id="UP000005933">
    <property type="component" value="Unassembled WGS sequence"/>
</dbReference>
<dbReference type="SUPFAM" id="SSF82866">
    <property type="entry name" value="Multidrug efflux transporter AcrB transmembrane domain"/>
    <property type="match status" value="1"/>
</dbReference>
<keyword evidence="1" id="KW-1133">Transmembrane helix</keyword>
<dbReference type="InterPro" id="IPR027463">
    <property type="entry name" value="AcrB_DN_DC_subdom"/>
</dbReference>
<name>A0AB33VB96_RALSU</name>
<dbReference type="PANTHER" id="PTHR32063:SF12">
    <property type="entry name" value="CATION EFFLUX SYSTEM PROTEIN"/>
    <property type="match status" value="1"/>
</dbReference>
<protein>
    <submittedName>
        <fullName evidence="2">Acriflavin resistance plasma membrane protein</fullName>
    </submittedName>
</protein>
<organism evidence="2 3">
    <name type="scientific">Ralstonia solanacearum (strain UW551)</name>
    <dbReference type="NCBI Taxonomy" id="342110"/>
    <lineage>
        <taxon>Bacteria</taxon>
        <taxon>Pseudomonadati</taxon>
        <taxon>Pseudomonadota</taxon>
        <taxon>Betaproteobacteria</taxon>
        <taxon>Burkholderiales</taxon>
        <taxon>Burkholderiaceae</taxon>
        <taxon>Ralstonia</taxon>
        <taxon>Ralstonia solanacearum species complex</taxon>
    </lineage>
</organism>
<dbReference type="EMBL" id="AAKL01000056">
    <property type="protein sequence ID" value="EAP71336.1"/>
    <property type="molecule type" value="Genomic_DNA"/>
</dbReference>